<evidence type="ECO:0000313" key="1">
    <source>
        <dbReference type="EMBL" id="GIZ00064.1"/>
    </source>
</evidence>
<proteinExistence type="predicted"/>
<dbReference type="Proteomes" id="UP001054945">
    <property type="component" value="Unassembled WGS sequence"/>
</dbReference>
<keyword evidence="2" id="KW-1185">Reference proteome</keyword>
<name>A0AAV4XZT9_CAEEX</name>
<organism evidence="1 2">
    <name type="scientific">Caerostris extrusa</name>
    <name type="common">Bark spider</name>
    <name type="synonym">Caerostris bankana</name>
    <dbReference type="NCBI Taxonomy" id="172846"/>
    <lineage>
        <taxon>Eukaryota</taxon>
        <taxon>Metazoa</taxon>
        <taxon>Ecdysozoa</taxon>
        <taxon>Arthropoda</taxon>
        <taxon>Chelicerata</taxon>
        <taxon>Arachnida</taxon>
        <taxon>Araneae</taxon>
        <taxon>Araneomorphae</taxon>
        <taxon>Entelegynae</taxon>
        <taxon>Araneoidea</taxon>
        <taxon>Araneidae</taxon>
        <taxon>Caerostris</taxon>
    </lineage>
</organism>
<protein>
    <submittedName>
        <fullName evidence="1">Uncharacterized protein</fullName>
    </submittedName>
</protein>
<sequence>MTVCSALNSSQAHNQDAASKRNPFIRSTNAVETISFTKEMRPSDRAISACISAAIFGNKDSFSVDSWWMHCDSEEKRGILYFFYVNAKQKFVQKGLGWFLKDYFINFLFCNESRFLSIKAHLSMLGFFYLF</sequence>
<comment type="caution">
    <text evidence="1">The sequence shown here is derived from an EMBL/GenBank/DDBJ whole genome shotgun (WGS) entry which is preliminary data.</text>
</comment>
<dbReference type="EMBL" id="BPLR01018496">
    <property type="protein sequence ID" value="GIZ00064.1"/>
    <property type="molecule type" value="Genomic_DNA"/>
</dbReference>
<gene>
    <name evidence="1" type="ORF">CEXT_733811</name>
</gene>
<reference evidence="1 2" key="1">
    <citation type="submission" date="2021-06" db="EMBL/GenBank/DDBJ databases">
        <title>Caerostris extrusa draft genome.</title>
        <authorList>
            <person name="Kono N."/>
            <person name="Arakawa K."/>
        </authorList>
    </citation>
    <scope>NUCLEOTIDE SEQUENCE [LARGE SCALE GENOMIC DNA]</scope>
</reference>
<evidence type="ECO:0000313" key="2">
    <source>
        <dbReference type="Proteomes" id="UP001054945"/>
    </source>
</evidence>
<dbReference type="AlphaFoldDB" id="A0AAV4XZT9"/>
<accession>A0AAV4XZT9</accession>